<sequence>MSDSRPIYNGNMPINYQSYGGYHHSYHPHPHPYPYHHPHPYPYHHPHPYHYHHGYVHGGYGHREE</sequence>
<dbReference type="RefSeq" id="WP_163174012.1">
    <property type="nucleotide sequence ID" value="NZ_JAAIWK010000018.1"/>
</dbReference>
<keyword evidence="2" id="KW-1185">Reference proteome</keyword>
<dbReference type="Proteomes" id="UP000476934">
    <property type="component" value="Unassembled WGS sequence"/>
</dbReference>
<gene>
    <name evidence="1" type="ORF">G4D61_11475</name>
</gene>
<reference evidence="1 2" key="1">
    <citation type="submission" date="2020-03" db="EMBL/GenBank/DDBJ databases">
        <title>Bacillus aquiflavi sp. nov., isolated from yellow water of strong flavor Chinese baijiu in Yibin region of China.</title>
        <authorList>
            <person name="Xie J."/>
        </authorList>
    </citation>
    <scope>NUCLEOTIDE SEQUENCE [LARGE SCALE GENOMIC DNA]</scope>
    <source>
        <strain evidence="1 2">Gsoil 114</strain>
    </source>
</reference>
<dbReference type="AlphaFoldDB" id="A0A6M0P8G4"/>
<accession>A0A6M0P8G4</accession>
<protein>
    <submittedName>
        <fullName evidence="1">Uncharacterized protein</fullName>
    </submittedName>
</protein>
<proteinExistence type="predicted"/>
<evidence type="ECO:0000313" key="1">
    <source>
        <dbReference type="EMBL" id="NEY20575.1"/>
    </source>
</evidence>
<organism evidence="1 2">
    <name type="scientific">Heyndrickxia ginsengihumi</name>
    <dbReference type="NCBI Taxonomy" id="363870"/>
    <lineage>
        <taxon>Bacteria</taxon>
        <taxon>Bacillati</taxon>
        <taxon>Bacillota</taxon>
        <taxon>Bacilli</taxon>
        <taxon>Bacillales</taxon>
        <taxon>Bacillaceae</taxon>
        <taxon>Heyndrickxia</taxon>
    </lineage>
</organism>
<evidence type="ECO:0000313" key="2">
    <source>
        <dbReference type="Proteomes" id="UP000476934"/>
    </source>
</evidence>
<name>A0A6M0P8G4_9BACI</name>
<dbReference type="EMBL" id="JAAIWK010000018">
    <property type="protein sequence ID" value="NEY20575.1"/>
    <property type="molecule type" value="Genomic_DNA"/>
</dbReference>
<comment type="caution">
    <text evidence="1">The sequence shown here is derived from an EMBL/GenBank/DDBJ whole genome shotgun (WGS) entry which is preliminary data.</text>
</comment>